<organism evidence="1 2">
    <name type="scientific">Candidatus Bacteroides avicola</name>
    <dbReference type="NCBI Taxonomy" id="2838468"/>
    <lineage>
        <taxon>Bacteria</taxon>
        <taxon>Pseudomonadati</taxon>
        <taxon>Bacteroidota</taxon>
        <taxon>Bacteroidia</taxon>
        <taxon>Bacteroidales</taxon>
        <taxon>Bacteroidaceae</taxon>
        <taxon>Bacteroides</taxon>
    </lineage>
</organism>
<dbReference type="AlphaFoldDB" id="A0A9D2HVE8"/>
<reference evidence="1" key="2">
    <citation type="submission" date="2021-04" db="EMBL/GenBank/DDBJ databases">
        <authorList>
            <person name="Gilroy R."/>
        </authorList>
    </citation>
    <scope>NUCLEOTIDE SEQUENCE</scope>
    <source>
        <strain evidence="1">ChiHjej12B11-9795</strain>
    </source>
</reference>
<protein>
    <submittedName>
        <fullName evidence="1">Uncharacterized protein</fullName>
    </submittedName>
</protein>
<evidence type="ECO:0000313" key="1">
    <source>
        <dbReference type="EMBL" id="HJA85184.1"/>
    </source>
</evidence>
<gene>
    <name evidence="1" type="ORF">H9950_03130</name>
</gene>
<comment type="caution">
    <text evidence="1">The sequence shown here is derived from an EMBL/GenBank/DDBJ whole genome shotgun (WGS) entry which is preliminary data.</text>
</comment>
<proteinExistence type="predicted"/>
<reference evidence="1" key="1">
    <citation type="journal article" date="2021" name="PeerJ">
        <title>Extensive microbial diversity within the chicken gut microbiome revealed by metagenomics and culture.</title>
        <authorList>
            <person name="Gilroy R."/>
            <person name="Ravi A."/>
            <person name="Getino M."/>
            <person name="Pursley I."/>
            <person name="Horton D.L."/>
            <person name="Alikhan N.F."/>
            <person name="Baker D."/>
            <person name="Gharbi K."/>
            <person name="Hall N."/>
            <person name="Watson M."/>
            <person name="Adriaenssens E.M."/>
            <person name="Foster-Nyarko E."/>
            <person name="Jarju S."/>
            <person name="Secka A."/>
            <person name="Antonio M."/>
            <person name="Oren A."/>
            <person name="Chaudhuri R.R."/>
            <person name="La Ragione R."/>
            <person name="Hildebrand F."/>
            <person name="Pallen M.J."/>
        </authorList>
    </citation>
    <scope>NUCLEOTIDE SEQUENCE</scope>
    <source>
        <strain evidence="1">ChiHjej12B11-9795</strain>
    </source>
</reference>
<dbReference type="EMBL" id="DWZI01000017">
    <property type="protein sequence ID" value="HJA85184.1"/>
    <property type="molecule type" value="Genomic_DNA"/>
</dbReference>
<dbReference type="Proteomes" id="UP000823862">
    <property type="component" value="Unassembled WGS sequence"/>
</dbReference>
<evidence type="ECO:0000313" key="2">
    <source>
        <dbReference type="Proteomes" id="UP000823862"/>
    </source>
</evidence>
<name>A0A9D2HVE8_9BACE</name>
<accession>A0A9D2HVE8</accession>
<sequence>MEATVFNPVQQHLLRMFAHDGSEERLSEVKEVLSKHFFRKLDESLNKAWASGVLSQERLDELRKVDVRKYLRDKQK</sequence>